<reference evidence="1 2" key="1">
    <citation type="journal article" date="2015" name="Fungal Genet. Biol.">
        <title>Evolution of novel wood decay mechanisms in Agaricales revealed by the genome sequences of Fistulina hepatica and Cylindrobasidium torrendii.</title>
        <authorList>
            <person name="Floudas D."/>
            <person name="Held B.W."/>
            <person name="Riley R."/>
            <person name="Nagy L.G."/>
            <person name="Koehler G."/>
            <person name="Ransdell A.S."/>
            <person name="Younus H."/>
            <person name="Chow J."/>
            <person name="Chiniquy J."/>
            <person name="Lipzen A."/>
            <person name="Tritt A."/>
            <person name="Sun H."/>
            <person name="Haridas S."/>
            <person name="LaButti K."/>
            <person name="Ohm R.A."/>
            <person name="Kues U."/>
            <person name="Blanchette R.A."/>
            <person name="Grigoriev I.V."/>
            <person name="Minto R.E."/>
            <person name="Hibbett D.S."/>
        </authorList>
    </citation>
    <scope>NUCLEOTIDE SEQUENCE [LARGE SCALE GENOMIC DNA]</scope>
    <source>
        <strain evidence="1 2">ATCC 64428</strain>
    </source>
</reference>
<dbReference type="EMBL" id="KN881721">
    <property type="protein sequence ID" value="KIY49770.1"/>
    <property type="molecule type" value="Genomic_DNA"/>
</dbReference>
<dbReference type="AlphaFoldDB" id="A0A0D7AHI2"/>
<gene>
    <name evidence="1" type="ORF">FISHEDRAFT_58026</name>
</gene>
<protein>
    <submittedName>
        <fullName evidence="1">Uncharacterized protein</fullName>
    </submittedName>
</protein>
<keyword evidence="2" id="KW-1185">Reference proteome</keyword>
<proteinExistence type="predicted"/>
<organism evidence="1 2">
    <name type="scientific">Fistulina hepatica ATCC 64428</name>
    <dbReference type="NCBI Taxonomy" id="1128425"/>
    <lineage>
        <taxon>Eukaryota</taxon>
        <taxon>Fungi</taxon>
        <taxon>Dikarya</taxon>
        <taxon>Basidiomycota</taxon>
        <taxon>Agaricomycotina</taxon>
        <taxon>Agaricomycetes</taxon>
        <taxon>Agaricomycetidae</taxon>
        <taxon>Agaricales</taxon>
        <taxon>Fistulinaceae</taxon>
        <taxon>Fistulina</taxon>
    </lineage>
</organism>
<evidence type="ECO:0000313" key="1">
    <source>
        <dbReference type="EMBL" id="KIY49770.1"/>
    </source>
</evidence>
<dbReference type="Proteomes" id="UP000054144">
    <property type="component" value="Unassembled WGS sequence"/>
</dbReference>
<evidence type="ECO:0000313" key="2">
    <source>
        <dbReference type="Proteomes" id="UP000054144"/>
    </source>
</evidence>
<name>A0A0D7AHI2_9AGAR</name>
<sequence>MSISVILCCFESGLRTGTNHVYSRCRHRGQHCNDKPGAVQVFSMPSVEKQRVAGFARKMYIQENTLSFVVREGVDGIAAVLGHFDFVYALPPQFMLNASLQKLGLPLTLSTECRMGLVKASKGRAQELLEHGFIKSMEDPAEGKERLREKNG</sequence>
<dbReference type="OrthoDB" id="448450at2759"/>
<accession>A0A0D7AHI2</accession>